<comment type="catalytic activity">
    <reaction evidence="1">
        <text>Hydrolyzes the link between N-acetylmuramoyl residues and L-amino acid residues in certain cell-wall glycopeptides.</text>
        <dbReference type="EC" id="3.5.1.28"/>
    </reaction>
</comment>
<dbReference type="GO" id="GO:0009254">
    <property type="term" value="P:peptidoglycan turnover"/>
    <property type="evidence" value="ECO:0007669"/>
    <property type="project" value="TreeGrafter"/>
</dbReference>
<protein>
    <recommendedName>
        <fullName evidence="2">N-acetylmuramoyl-L-alanine amidase</fullName>
        <ecNumber evidence="2">3.5.1.28</ecNumber>
    </recommendedName>
</protein>
<evidence type="ECO:0000256" key="1">
    <source>
        <dbReference type="ARBA" id="ARBA00001561"/>
    </source>
</evidence>
<dbReference type="InterPro" id="IPR036505">
    <property type="entry name" value="Amidase/PGRP_sf"/>
</dbReference>
<evidence type="ECO:0000313" key="7">
    <source>
        <dbReference type="EMBL" id="MBC6679938.1"/>
    </source>
</evidence>
<dbReference type="RefSeq" id="WP_187303044.1">
    <property type="nucleotide sequence ID" value="NZ_JACRYT010000008.1"/>
</dbReference>
<dbReference type="GO" id="GO:0009253">
    <property type="term" value="P:peptidoglycan catabolic process"/>
    <property type="evidence" value="ECO:0007669"/>
    <property type="project" value="InterPro"/>
</dbReference>
<evidence type="ECO:0000256" key="5">
    <source>
        <dbReference type="SAM" id="MobiDB-lite"/>
    </source>
</evidence>
<dbReference type="InterPro" id="IPR002502">
    <property type="entry name" value="Amidase_domain"/>
</dbReference>
<dbReference type="GO" id="GO:0071555">
    <property type="term" value="P:cell wall organization"/>
    <property type="evidence" value="ECO:0007669"/>
    <property type="project" value="UniProtKB-KW"/>
</dbReference>
<dbReference type="SMART" id="SM00644">
    <property type="entry name" value="Ami_2"/>
    <property type="match status" value="1"/>
</dbReference>
<feature type="region of interest" description="Disordered" evidence="5">
    <location>
        <begin position="1"/>
        <end position="37"/>
    </location>
</feature>
<gene>
    <name evidence="7" type="ORF">H9L42_08860</name>
</gene>
<dbReference type="Gene3D" id="3.40.80.10">
    <property type="entry name" value="Peptidoglycan recognition protein-like"/>
    <property type="match status" value="1"/>
</dbReference>
<reference evidence="7" key="1">
    <citation type="submission" date="2020-08" db="EMBL/GenBank/DDBJ databases">
        <title>Genome public.</title>
        <authorList>
            <person name="Liu C."/>
            <person name="Sun Q."/>
        </authorList>
    </citation>
    <scope>NUCLEOTIDE SEQUENCE</scope>
    <source>
        <strain evidence="7">BX12</strain>
    </source>
</reference>
<dbReference type="InterPro" id="IPR051206">
    <property type="entry name" value="NAMLAA_amidase_2"/>
</dbReference>
<accession>A0A923NJ01</accession>
<keyword evidence="3" id="KW-0378">Hydrolase</keyword>
<feature type="compositionally biased region" description="Basic residues" evidence="5">
    <location>
        <begin position="7"/>
        <end position="37"/>
    </location>
</feature>
<dbReference type="PANTHER" id="PTHR30417">
    <property type="entry name" value="N-ACETYLMURAMOYL-L-ALANINE AMIDASE AMID"/>
    <property type="match status" value="1"/>
</dbReference>
<feature type="domain" description="N-acetylmuramoyl-L-alanine amidase" evidence="6">
    <location>
        <begin position="86"/>
        <end position="213"/>
    </location>
</feature>
<organism evidence="7 8">
    <name type="scientific">Zhenpiania hominis</name>
    <dbReference type="NCBI Taxonomy" id="2763644"/>
    <lineage>
        <taxon>Bacteria</taxon>
        <taxon>Bacillati</taxon>
        <taxon>Bacillota</taxon>
        <taxon>Clostridia</taxon>
        <taxon>Peptostreptococcales</taxon>
        <taxon>Anaerovoracaceae</taxon>
        <taxon>Zhenpiania</taxon>
    </lineage>
</organism>
<dbReference type="Pfam" id="PF01510">
    <property type="entry name" value="Amidase_2"/>
    <property type="match status" value="1"/>
</dbReference>
<dbReference type="PANTHER" id="PTHR30417:SF1">
    <property type="entry name" value="N-ACETYLMURAMOYL-L-ALANINE AMIDASE AMID"/>
    <property type="match status" value="1"/>
</dbReference>
<dbReference type="AlphaFoldDB" id="A0A923NJ01"/>
<evidence type="ECO:0000313" key="8">
    <source>
        <dbReference type="Proteomes" id="UP000602647"/>
    </source>
</evidence>
<dbReference type="Proteomes" id="UP000602647">
    <property type="component" value="Unassembled WGS sequence"/>
</dbReference>
<dbReference type="CDD" id="cd06583">
    <property type="entry name" value="PGRP"/>
    <property type="match status" value="1"/>
</dbReference>
<evidence type="ECO:0000256" key="2">
    <source>
        <dbReference type="ARBA" id="ARBA00011901"/>
    </source>
</evidence>
<evidence type="ECO:0000259" key="6">
    <source>
        <dbReference type="SMART" id="SM00644"/>
    </source>
</evidence>
<dbReference type="EMBL" id="JACRYT010000008">
    <property type="protein sequence ID" value="MBC6679938.1"/>
    <property type="molecule type" value="Genomic_DNA"/>
</dbReference>
<evidence type="ECO:0000256" key="3">
    <source>
        <dbReference type="ARBA" id="ARBA00022801"/>
    </source>
</evidence>
<dbReference type="EC" id="3.5.1.28" evidence="2"/>
<name>A0A923NJ01_9FIRM</name>
<keyword evidence="8" id="KW-1185">Reference proteome</keyword>
<proteinExistence type="predicted"/>
<evidence type="ECO:0000256" key="4">
    <source>
        <dbReference type="ARBA" id="ARBA00023316"/>
    </source>
</evidence>
<comment type="caution">
    <text evidence="7">The sequence shown here is derived from an EMBL/GenBank/DDBJ whole genome shotgun (WGS) entry which is preliminary data.</text>
</comment>
<dbReference type="SUPFAM" id="SSF55846">
    <property type="entry name" value="N-acetylmuramoyl-L-alanine amidase-like"/>
    <property type="match status" value="1"/>
</dbReference>
<dbReference type="GO" id="GO:0008745">
    <property type="term" value="F:N-acetylmuramoyl-L-alanine amidase activity"/>
    <property type="evidence" value="ECO:0007669"/>
    <property type="project" value="UniProtKB-EC"/>
</dbReference>
<keyword evidence="4" id="KW-0961">Cell wall biogenesis/degradation</keyword>
<sequence>MGNRDHAKSKKTGARAGRTRQGQRRSPSRRTTQKAREERRRKRMLILMAILFFLLLVLVLRSCVMGVDVSSLNYPSYVQQDFIEEDGHARTGREMKRVNDIVIHYVANPGSTAEGNRDYFDSAQSYVSAHFVVGLEGEVIQCVPLDEQSSASNDRNPDTISIEVCHPDSSGKFNDKTYGALVKLTAWLCDEFHLDEKDVIRHYDITGKNCPKYFVEHPKAWEQFKEDVKNEM</sequence>